<dbReference type="Pfam" id="PF02823">
    <property type="entry name" value="ATP-synt_DE_N"/>
    <property type="match status" value="1"/>
</dbReference>
<dbReference type="InterPro" id="IPR001469">
    <property type="entry name" value="ATP_synth_F1_dsu/esu"/>
</dbReference>
<comment type="subcellular location">
    <subcellularLocation>
        <location evidence="11">Cell membrane</location>
        <topology evidence="11">Peripheral membrane protein</topology>
    </subcellularLocation>
    <subcellularLocation>
        <location evidence="2">Endomembrane system</location>
        <topology evidence="2">Peripheral membrane protein</topology>
    </subcellularLocation>
</comment>
<keyword evidence="9 11" id="KW-0139">CF(1)</keyword>
<keyword evidence="7 11" id="KW-0406">Ion transport</keyword>
<evidence type="ECO:0000256" key="11">
    <source>
        <dbReference type="HAMAP-Rule" id="MF_00530"/>
    </source>
</evidence>
<dbReference type="HAMAP" id="MF_00530">
    <property type="entry name" value="ATP_synth_epsil_bac"/>
    <property type="match status" value="1"/>
</dbReference>
<evidence type="ECO:0000256" key="8">
    <source>
        <dbReference type="ARBA" id="ARBA00023136"/>
    </source>
</evidence>
<evidence type="ECO:0000256" key="12">
    <source>
        <dbReference type="RuleBase" id="RU003656"/>
    </source>
</evidence>
<dbReference type="RefSeq" id="WP_137622422.1">
    <property type="nucleotide sequence ID" value="NZ_NXMA01000008.1"/>
</dbReference>
<keyword evidence="10 11" id="KW-0066">ATP synthesis</keyword>
<evidence type="ECO:0000256" key="1">
    <source>
        <dbReference type="ARBA" id="ARBA00003543"/>
    </source>
</evidence>
<keyword evidence="6" id="KW-0997">Cell inner membrane</keyword>
<evidence type="ECO:0000256" key="10">
    <source>
        <dbReference type="ARBA" id="ARBA00023310"/>
    </source>
</evidence>
<dbReference type="GO" id="GO:0045259">
    <property type="term" value="C:proton-transporting ATP synthase complex"/>
    <property type="evidence" value="ECO:0007669"/>
    <property type="project" value="UniProtKB-KW"/>
</dbReference>
<comment type="caution">
    <text evidence="14">The sequence shown here is derived from an EMBL/GenBank/DDBJ whole genome shotgun (WGS) entry which is preliminary data.</text>
</comment>
<dbReference type="NCBIfam" id="TIGR01216">
    <property type="entry name" value="ATP_synt_epsi"/>
    <property type="match status" value="1"/>
</dbReference>
<dbReference type="Gene3D" id="2.60.15.10">
    <property type="entry name" value="F0F1 ATP synthase delta/epsilon subunit, N-terminal"/>
    <property type="match status" value="1"/>
</dbReference>
<dbReference type="GO" id="GO:0046933">
    <property type="term" value="F:proton-transporting ATP synthase activity, rotational mechanism"/>
    <property type="evidence" value="ECO:0007669"/>
    <property type="project" value="UniProtKB-UniRule"/>
</dbReference>
<dbReference type="CDD" id="cd12152">
    <property type="entry name" value="F1-ATPase_delta"/>
    <property type="match status" value="1"/>
</dbReference>
<evidence type="ECO:0000313" key="14">
    <source>
        <dbReference type="EMBL" id="TKX31898.1"/>
    </source>
</evidence>
<name>A0A4U7BIY0_9BACT</name>
<accession>A0A4U7BIY0</accession>
<keyword evidence="5 11" id="KW-1003">Cell membrane</keyword>
<protein>
    <recommendedName>
        <fullName evidence="11">ATP synthase epsilon chain</fullName>
    </recommendedName>
    <alternativeName>
        <fullName evidence="11">ATP synthase F1 sector epsilon subunit</fullName>
    </alternativeName>
    <alternativeName>
        <fullName evidence="11">F-ATPase epsilon subunit</fullName>
    </alternativeName>
</protein>
<dbReference type="InterPro" id="IPR020546">
    <property type="entry name" value="ATP_synth_F1_dsu/esu_N"/>
</dbReference>
<dbReference type="PANTHER" id="PTHR13822:SF10">
    <property type="entry name" value="ATP SYNTHASE EPSILON CHAIN, CHLOROPLASTIC"/>
    <property type="match status" value="1"/>
</dbReference>
<proteinExistence type="inferred from homology"/>
<sequence>MDNLFKIEIITPMGVIYEGDIKSVTLPGSDGEFGVLKGHAALVSSLKSGVIDIEKEDLSHELIAIDAGHVKVDESKTSVLAKGAIWISGSNESEIEKNLSEAKELIKSMSSDSVALAATFSKIDNVKVN</sequence>
<evidence type="ECO:0000313" key="15">
    <source>
        <dbReference type="Proteomes" id="UP000310353"/>
    </source>
</evidence>
<evidence type="ECO:0000256" key="9">
    <source>
        <dbReference type="ARBA" id="ARBA00023196"/>
    </source>
</evidence>
<keyword evidence="4 11" id="KW-0813">Transport</keyword>
<dbReference type="OrthoDB" id="9799969at2"/>
<dbReference type="Proteomes" id="UP000310353">
    <property type="component" value="Unassembled WGS sequence"/>
</dbReference>
<keyword evidence="15" id="KW-1185">Reference proteome</keyword>
<keyword evidence="8 11" id="KW-0472">Membrane</keyword>
<dbReference type="PANTHER" id="PTHR13822">
    <property type="entry name" value="ATP SYNTHASE DELTA/EPSILON CHAIN"/>
    <property type="match status" value="1"/>
</dbReference>
<dbReference type="GO" id="GO:0005886">
    <property type="term" value="C:plasma membrane"/>
    <property type="evidence" value="ECO:0007669"/>
    <property type="project" value="UniProtKB-SubCell"/>
</dbReference>
<feature type="domain" description="ATP synthase F1 complex delta/epsilon subunit N-terminal" evidence="13">
    <location>
        <begin position="5"/>
        <end position="84"/>
    </location>
</feature>
<dbReference type="EMBL" id="NXMA01000008">
    <property type="protein sequence ID" value="TKX31898.1"/>
    <property type="molecule type" value="Genomic_DNA"/>
</dbReference>
<evidence type="ECO:0000256" key="7">
    <source>
        <dbReference type="ARBA" id="ARBA00023065"/>
    </source>
</evidence>
<evidence type="ECO:0000256" key="2">
    <source>
        <dbReference type="ARBA" id="ARBA00004184"/>
    </source>
</evidence>
<reference evidence="14 15" key="1">
    <citation type="submission" date="2018-05" db="EMBL/GenBank/DDBJ databases">
        <title>Novel Campyloabacter and Helicobacter Species and Strains.</title>
        <authorList>
            <person name="Mannion A.J."/>
            <person name="Shen Z."/>
            <person name="Fox J.G."/>
        </authorList>
    </citation>
    <scope>NUCLEOTIDE SEQUENCE [LARGE SCALE GENOMIC DNA]</scope>
    <source>
        <strain evidence="15">MIT17-670</strain>
    </source>
</reference>
<dbReference type="GO" id="GO:0005524">
    <property type="term" value="F:ATP binding"/>
    <property type="evidence" value="ECO:0007669"/>
    <property type="project" value="UniProtKB-UniRule"/>
</dbReference>
<evidence type="ECO:0000256" key="6">
    <source>
        <dbReference type="ARBA" id="ARBA00022519"/>
    </source>
</evidence>
<evidence type="ECO:0000256" key="4">
    <source>
        <dbReference type="ARBA" id="ARBA00022448"/>
    </source>
</evidence>
<dbReference type="GO" id="GO:0012505">
    <property type="term" value="C:endomembrane system"/>
    <property type="evidence" value="ECO:0007669"/>
    <property type="project" value="UniProtKB-SubCell"/>
</dbReference>
<dbReference type="InterPro" id="IPR036771">
    <property type="entry name" value="ATPsynth_dsu/esu_N"/>
</dbReference>
<comment type="similarity">
    <text evidence="3 11 12">Belongs to the ATPase epsilon chain family.</text>
</comment>
<evidence type="ECO:0000256" key="5">
    <source>
        <dbReference type="ARBA" id="ARBA00022475"/>
    </source>
</evidence>
<organism evidence="14 15">
    <name type="scientific">Campylobacter aviculae</name>
    <dbReference type="NCBI Taxonomy" id="2510190"/>
    <lineage>
        <taxon>Bacteria</taxon>
        <taxon>Pseudomonadati</taxon>
        <taxon>Campylobacterota</taxon>
        <taxon>Epsilonproteobacteria</taxon>
        <taxon>Campylobacterales</taxon>
        <taxon>Campylobacteraceae</taxon>
        <taxon>Campylobacter</taxon>
    </lineage>
</organism>
<comment type="function">
    <text evidence="1 11">Produces ATP from ADP in the presence of a proton gradient across the membrane.</text>
</comment>
<gene>
    <name evidence="11" type="primary">atpC</name>
    <name evidence="14" type="ORF">CQA76_05450</name>
</gene>
<comment type="subunit">
    <text evidence="11 12">F-type ATPases have 2 components, CF(1) - the catalytic core - and CF(0) - the membrane proton channel. CF(1) has five subunits: alpha(3), beta(3), gamma(1), delta(1), epsilon(1). CF(0) has three main subunits: a, b and c.</text>
</comment>
<evidence type="ECO:0000256" key="3">
    <source>
        <dbReference type="ARBA" id="ARBA00005712"/>
    </source>
</evidence>
<keyword evidence="11" id="KW-0375">Hydrogen ion transport</keyword>
<evidence type="ECO:0000259" key="13">
    <source>
        <dbReference type="Pfam" id="PF02823"/>
    </source>
</evidence>
<dbReference type="AlphaFoldDB" id="A0A4U7BIY0"/>
<dbReference type="SUPFAM" id="SSF51344">
    <property type="entry name" value="Epsilon subunit of F1F0-ATP synthase N-terminal domain"/>
    <property type="match status" value="1"/>
</dbReference>